<reference evidence="17" key="1">
    <citation type="journal article" date="2013" name="Nat. Biotechnol.">
        <title>Draft genome sequence of chickpea (Cicer arietinum) provides a resource for trait improvement.</title>
        <authorList>
            <person name="Varshney R.K."/>
            <person name="Song C."/>
            <person name="Saxena R.K."/>
            <person name="Azam S."/>
            <person name="Yu S."/>
            <person name="Sharpe A.G."/>
            <person name="Cannon S."/>
            <person name="Baek J."/>
            <person name="Rosen B.D."/>
            <person name="Tar'an B."/>
            <person name="Millan T."/>
            <person name="Zhang X."/>
            <person name="Ramsay L.D."/>
            <person name="Iwata A."/>
            <person name="Wang Y."/>
            <person name="Nelson W."/>
            <person name="Farmer A.D."/>
            <person name="Gaur P.M."/>
            <person name="Soderlund C."/>
            <person name="Penmetsa R.V."/>
            <person name="Xu C."/>
            <person name="Bharti A.K."/>
            <person name="He W."/>
            <person name="Winter P."/>
            <person name="Zhao S."/>
            <person name="Hane J.K."/>
            <person name="Carrasquilla-Garcia N."/>
            <person name="Condie J.A."/>
            <person name="Upadhyaya H.D."/>
            <person name="Luo M.C."/>
            <person name="Thudi M."/>
            <person name="Gowda C.L."/>
            <person name="Singh N.P."/>
            <person name="Lichtenzveig J."/>
            <person name="Gali K.K."/>
            <person name="Rubio J."/>
            <person name="Nadarajan N."/>
            <person name="Dolezel J."/>
            <person name="Bansal K.C."/>
            <person name="Xu X."/>
            <person name="Edwards D."/>
            <person name="Zhang G."/>
            <person name="Kahl G."/>
            <person name="Gil J."/>
            <person name="Singh K.B."/>
            <person name="Datta S.K."/>
            <person name="Jackson S.A."/>
            <person name="Wang J."/>
            <person name="Cook D.R."/>
        </authorList>
    </citation>
    <scope>NUCLEOTIDE SEQUENCE [LARGE SCALE GENOMIC DNA]</scope>
    <source>
        <strain evidence="17">cv. CDC Frontier</strain>
    </source>
</reference>
<keyword evidence="10" id="KW-0833">Ubl conjugation pathway</keyword>
<dbReference type="GO" id="GO:0061630">
    <property type="term" value="F:ubiquitin protein ligase activity"/>
    <property type="evidence" value="ECO:0007669"/>
    <property type="project" value="UniProtKB-EC"/>
</dbReference>
<keyword evidence="11" id="KW-0862">Zinc</keyword>
<keyword evidence="17" id="KW-1185">Reference proteome</keyword>
<dbReference type="GO" id="GO:0030247">
    <property type="term" value="F:polysaccharide binding"/>
    <property type="evidence" value="ECO:0007669"/>
    <property type="project" value="InterPro"/>
</dbReference>
<evidence type="ECO:0000256" key="3">
    <source>
        <dbReference type="ARBA" id="ARBA00004906"/>
    </source>
</evidence>
<proteinExistence type="inferred from homology"/>
<dbReference type="InterPro" id="IPR025287">
    <property type="entry name" value="WAK_GUB"/>
</dbReference>
<protein>
    <recommendedName>
        <fullName evidence="4">RING-type E3 ubiquitin transferase</fullName>
        <ecNumber evidence="4">2.3.2.27</ecNumber>
    </recommendedName>
</protein>
<dbReference type="PANTHER" id="PTHR46279:SF9">
    <property type="entry name" value="OS01G0116300 PROTEIN"/>
    <property type="match status" value="1"/>
</dbReference>
<dbReference type="OrthoDB" id="1436088at2759"/>
<keyword evidence="12 15" id="KW-1133">Transmembrane helix</keyword>
<keyword evidence="7" id="KW-0479">Metal-binding</keyword>
<keyword evidence="8" id="KW-0732">Signal</keyword>
<dbReference type="Proteomes" id="UP000087171">
    <property type="component" value="Chromosome Ca4"/>
</dbReference>
<evidence type="ECO:0000256" key="8">
    <source>
        <dbReference type="ARBA" id="ARBA00022729"/>
    </source>
</evidence>
<accession>A0A3Q7YA64</accession>
<evidence type="ECO:0000313" key="18">
    <source>
        <dbReference type="RefSeq" id="XP_027189407.1"/>
    </source>
</evidence>
<dbReference type="GO" id="GO:0016020">
    <property type="term" value="C:membrane"/>
    <property type="evidence" value="ECO:0007669"/>
    <property type="project" value="UniProtKB-SubCell"/>
</dbReference>
<comment type="pathway">
    <text evidence="3">Protein modification; protein ubiquitination.</text>
</comment>
<dbReference type="Pfam" id="PF13947">
    <property type="entry name" value="GUB_WAK_bind"/>
    <property type="match status" value="1"/>
</dbReference>
<feature type="domain" description="Wall-associated receptor kinase galacturonan-binding" evidence="16">
    <location>
        <begin position="34"/>
        <end position="99"/>
    </location>
</feature>
<evidence type="ECO:0000256" key="12">
    <source>
        <dbReference type="ARBA" id="ARBA00022989"/>
    </source>
</evidence>
<gene>
    <name evidence="18" type="primary">LOC113786256</name>
</gene>
<evidence type="ECO:0000256" key="6">
    <source>
        <dbReference type="ARBA" id="ARBA00022692"/>
    </source>
</evidence>
<comment type="similarity">
    <text evidence="14">Belongs to the RING-type zinc finger family. ATL subfamily.</text>
</comment>
<evidence type="ECO:0000256" key="13">
    <source>
        <dbReference type="ARBA" id="ARBA00023136"/>
    </source>
</evidence>
<evidence type="ECO:0000256" key="4">
    <source>
        <dbReference type="ARBA" id="ARBA00012483"/>
    </source>
</evidence>
<keyword evidence="6 15" id="KW-0812">Transmembrane</keyword>
<evidence type="ECO:0000256" key="9">
    <source>
        <dbReference type="ARBA" id="ARBA00022771"/>
    </source>
</evidence>
<evidence type="ECO:0000256" key="7">
    <source>
        <dbReference type="ARBA" id="ARBA00022723"/>
    </source>
</evidence>
<organism evidence="17 18">
    <name type="scientific">Cicer arietinum</name>
    <name type="common">Chickpea</name>
    <name type="synonym">Garbanzo</name>
    <dbReference type="NCBI Taxonomy" id="3827"/>
    <lineage>
        <taxon>Eukaryota</taxon>
        <taxon>Viridiplantae</taxon>
        <taxon>Streptophyta</taxon>
        <taxon>Embryophyta</taxon>
        <taxon>Tracheophyta</taxon>
        <taxon>Spermatophyta</taxon>
        <taxon>Magnoliopsida</taxon>
        <taxon>eudicotyledons</taxon>
        <taxon>Gunneridae</taxon>
        <taxon>Pentapetalae</taxon>
        <taxon>rosids</taxon>
        <taxon>fabids</taxon>
        <taxon>Fabales</taxon>
        <taxon>Fabaceae</taxon>
        <taxon>Papilionoideae</taxon>
        <taxon>50 kb inversion clade</taxon>
        <taxon>NPAAA clade</taxon>
        <taxon>Hologalegina</taxon>
        <taxon>IRL clade</taxon>
        <taxon>Cicereae</taxon>
        <taxon>Cicer</taxon>
    </lineage>
</organism>
<keyword evidence="5" id="KW-0808">Transferase</keyword>
<comment type="subcellular location">
    <subcellularLocation>
        <location evidence="2">Membrane</location>
        <topology evidence="2">Single-pass membrane protein</topology>
    </subcellularLocation>
</comment>
<dbReference type="RefSeq" id="XP_027189407.1">
    <property type="nucleotide sequence ID" value="XM_027333606.1"/>
</dbReference>
<keyword evidence="9" id="KW-0863">Zinc-finger</keyword>
<dbReference type="GO" id="GO:0008270">
    <property type="term" value="F:zinc ion binding"/>
    <property type="evidence" value="ECO:0007669"/>
    <property type="project" value="UniProtKB-KW"/>
</dbReference>
<reference evidence="18" key="2">
    <citation type="submission" date="2025-08" db="UniProtKB">
        <authorList>
            <consortium name="RefSeq"/>
        </authorList>
    </citation>
    <scope>IDENTIFICATION</scope>
    <source>
        <tissue evidence="18">Etiolated seedlings</tissue>
    </source>
</reference>
<evidence type="ECO:0000256" key="2">
    <source>
        <dbReference type="ARBA" id="ARBA00004167"/>
    </source>
</evidence>
<comment type="catalytic activity">
    <reaction evidence="1">
        <text>S-ubiquitinyl-[E2 ubiquitin-conjugating enzyme]-L-cysteine + [acceptor protein]-L-lysine = [E2 ubiquitin-conjugating enzyme]-L-cysteine + N(6)-ubiquitinyl-[acceptor protein]-L-lysine.</text>
        <dbReference type="EC" id="2.3.2.27"/>
    </reaction>
</comment>
<feature type="transmembrane region" description="Helical" evidence="15">
    <location>
        <begin position="7"/>
        <end position="25"/>
    </location>
</feature>
<evidence type="ECO:0000256" key="5">
    <source>
        <dbReference type="ARBA" id="ARBA00022679"/>
    </source>
</evidence>
<sequence length="231" mass="26341">MITCYNISAVMILIIVVCNTVIWGVNGCIGRDLRCGRHGPPIRFPFRLKDTEYGCGYPGFDLTCSHTNKTLLKIPTHPHPVILQVTSIDYKLQLLHVSDPENCLSKQFLKLLQSPISITPFQFESSDHNDSFTFLHCSSLFCPVYIEYSDNRLLDQSFDLIHCTKILDISSSVFLREGENDLVLKWSKPNCRKCEIKGKMCKLNNNGTEDEIECFDRHHKSTKKILLLAAD</sequence>
<dbReference type="InterPro" id="IPR046948">
    <property type="entry name" value="ATL20-22-like"/>
</dbReference>
<evidence type="ECO:0000256" key="15">
    <source>
        <dbReference type="SAM" id="Phobius"/>
    </source>
</evidence>
<dbReference type="AlphaFoldDB" id="A0A3Q7YA64"/>
<evidence type="ECO:0000256" key="10">
    <source>
        <dbReference type="ARBA" id="ARBA00022786"/>
    </source>
</evidence>
<evidence type="ECO:0000259" key="16">
    <source>
        <dbReference type="Pfam" id="PF13947"/>
    </source>
</evidence>
<keyword evidence="13 15" id="KW-0472">Membrane</keyword>
<evidence type="ECO:0000313" key="17">
    <source>
        <dbReference type="Proteomes" id="UP000087171"/>
    </source>
</evidence>
<evidence type="ECO:0000256" key="11">
    <source>
        <dbReference type="ARBA" id="ARBA00022833"/>
    </source>
</evidence>
<dbReference type="STRING" id="3827.A0A3Q7YA64"/>
<name>A0A3Q7YA64_CICAR</name>
<dbReference type="PANTHER" id="PTHR46279">
    <property type="entry name" value="RING/U-BOX SUPERFAMILY PROTEIN"/>
    <property type="match status" value="1"/>
</dbReference>
<evidence type="ECO:0000256" key="1">
    <source>
        <dbReference type="ARBA" id="ARBA00000900"/>
    </source>
</evidence>
<dbReference type="EC" id="2.3.2.27" evidence="4"/>
<evidence type="ECO:0000256" key="14">
    <source>
        <dbReference type="ARBA" id="ARBA00024209"/>
    </source>
</evidence>